<dbReference type="PROSITE" id="PS51664">
    <property type="entry name" value="YCAO"/>
    <property type="match status" value="1"/>
</dbReference>
<comment type="caution">
    <text evidence="2">The sequence shown here is derived from an EMBL/GenBank/DDBJ whole genome shotgun (WGS) entry which is preliminary data.</text>
</comment>
<dbReference type="Pfam" id="PF02624">
    <property type="entry name" value="YcaO"/>
    <property type="match status" value="1"/>
</dbReference>
<evidence type="ECO:0000313" key="2">
    <source>
        <dbReference type="EMBL" id="EAZ88403.1"/>
    </source>
</evidence>
<dbReference type="InterPro" id="IPR022291">
    <property type="entry name" value="Bacteriocin_synth_cyclodeHase"/>
</dbReference>
<organism evidence="2 3">
    <name type="scientific">Crocosphaera chwakensis CCY0110</name>
    <dbReference type="NCBI Taxonomy" id="391612"/>
    <lineage>
        <taxon>Bacteria</taxon>
        <taxon>Bacillati</taxon>
        <taxon>Cyanobacteriota</taxon>
        <taxon>Cyanophyceae</taxon>
        <taxon>Oscillatoriophycideae</taxon>
        <taxon>Chroococcales</taxon>
        <taxon>Aphanothecaceae</taxon>
        <taxon>Crocosphaera</taxon>
        <taxon>Crocosphaera chwakensis</taxon>
    </lineage>
</organism>
<dbReference type="InterPro" id="IPR003776">
    <property type="entry name" value="YcaO-like_dom"/>
</dbReference>
<reference evidence="2 3" key="1">
    <citation type="submission" date="2007-03" db="EMBL/GenBank/DDBJ databases">
        <authorList>
            <person name="Stal L."/>
            <person name="Ferriera S."/>
            <person name="Johnson J."/>
            <person name="Kravitz S."/>
            <person name="Beeson K."/>
            <person name="Sutton G."/>
            <person name="Rogers Y.-H."/>
            <person name="Friedman R."/>
            <person name="Frazier M."/>
            <person name="Venter J.C."/>
        </authorList>
    </citation>
    <scope>NUCLEOTIDE SEQUENCE [LARGE SCALE GENOMIC DNA]</scope>
    <source>
        <strain evidence="2 3">CCY0110</strain>
    </source>
</reference>
<dbReference type="GO" id="GO:0008641">
    <property type="term" value="F:ubiquitin-like modifier activating enzyme activity"/>
    <property type="evidence" value="ECO:0007669"/>
    <property type="project" value="InterPro"/>
</dbReference>
<dbReference type="eggNOG" id="COG1944">
    <property type="taxonomic scope" value="Bacteria"/>
</dbReference>
<dbReference type="InterPro" id="IPR027624">
    <property type="entry name" value="TOMM_cyclo_SagD"/>
</dbReference>
<dbReference type="NCBIfam" id="TIGR03604">
    <property type="entry name" value="TOMM_cyclo_SagD"/>
    <property type="match status" value="1"/>
</dbReference>
<evidence type="ECO:0000259" key="1">
    <source>
        <dbReference type="PROSITE" id="PS51664"/>
    </source>
</evidence>
<feature type="domain" description="YcaO" evidence="1">
    <location>
        <begin position="340"/>
        <end position="713"/>
    </location>
</feature>
<keyword evidence="3" id="KW-1185">Reference proteome</keyword>
<dbReference type="InterPro" id="IPR035985">
    <property type="entry name" value="Ubiquitin-activating_enz"/>
</dbReference>
<gene>
    <name evidence="2" type="ORF">CY0110_05027</name>
</gene>
<dbReference type="Gene3D" id="3.40.50.720">
    <property type="entry name" value="NAD(P)-binding Rossmann-like Domain"/>
    <property type="match status" value="1"/>
</dbReference>
<dbReference type="Gene3D" id="3.30.1330.230">
    <property type="match status" value="2"/>
</dbReference>
<dbReference type="Proteomes" id="UP000003781">
    <property type="component" value="Unassembled WGS sequence"/>
</dbReference>
<name>A3IYQ0_9CHRO</name>
<dbReference type="PANTHER" id="PTHR37809">
    <property type="entry name" value="RIBOSOMAL PROTEIN S12 METHYLTHIOTRANSFERASE ACCESSORY FACTOR YCAO"/>
    <property type="match status" value="1"/>
</dbReference>
<dbReference type="Gene3D" id="3.30.40.250">
    <property type="match status" value="1"/>
</dbReference>
<dbReference type="EMBL" id="AAXW01000085">
    <property type="protein sequence ID" value="EAZ88403.1"/>
    <property type="molecule type" value="Genomic_DNA"/>
</dbReference>
<dbReference type="Gene3D" id="3.30.160.660">
    <property type="match status" value="1"/>
</dbReference>
<dbReference type="NCBIfam" id="TIGR00702">
    <property type="entry name" value="YcaO-type kinase domain"/>
    <property type="match status" value="1"/>
</dbReference>
<dbReference type="SUPFAM" id="SSF69572">
    <property type="entry name" value="Activating enzymes of the ubiquitin-like proteins"/>
    <property type="match status" value="1"/>
</dbReference>
<dbReference type="PANTHER" id="PTHR37809:SF1">
    <property type="entry name" value="RIBOSOMAL PROTEIN S12 METHYLTHIOTRANSFERASE ACCESSORY FACTOR YCAO"/>
    <property type="match status" value="1"/>
</dbReference>
<dbReference type="AlphaFoldDB" id="A3IYQ0"/>
<dbReference type="NCBIfam" id="TIGR03882">
    <property type="entry name" value="cyclo_dehyd_2"/>
    <property type="match status" value="1"/>
</dbReference>
<accession>A3IYQ0</accession>
<proteinExistence type="predicted"/>
<dbReference type="Gene3D" id="3.90.930.60">
    <property type="match status" value="1"/>
</dbReference>
<protein>
    <recommendedName>
        <fullName evidence="1">YcaO domain-containing protein</fullName>
    </recommendedName>
</protein>
<sequence>MPLLDGHHTTNEIVDLLPEISATEIFYALMLMEKKGYIIENQKPLPDNFAIFCEHLNIEPKQAYSRLQATKVKVNSLGVNMPIGHFYDNLKSLQIKVLEEAELEPDLEIVLTDTYLRDSLNDFNQKALLRSTPWMLVKPVGTIVWIGPIFYPRKTGCWQCLAQRLRNNSPITEAITKNKARLPLHPLGSLPSTLESTLGMVATEVFKWIVQGENRSLEGRLVVHDHLTLTTQNNILVKRPQCPSCGKIFKQVNRKPLPIILGHRQKKFTADGGHRNCSPEETLRKYQHHISPITGVVRELRKVEQLDNSLSHTYRAKHHFVTMFDNLQSLRQNLAGRSAGKGRMEQQAKVSGLCEAIERYSGVFSGDEIRQTASYQQMGDKAIHPNTCMNFSQAQYENRLQWNASVSSWFQRVPDPFDEEREIEWTPVWSLTHQTFKYLPTAYCYYGYPKSQNLDCWADSNGCAAGNTLEEAILQGFMELVERDCVALWWYNRLPRPKVDLESFDDPYFQNLTAYYRSLDRQLWVLDLTNDLNIPVFAAITCRIESDVKDITLGFGSHFDAKLAVGRALTELNQILPNVLSAKADGRTQYPPFGDPLAIKWWTTATLENQPYLVPDSRVTSKVSGDYLQGWSDDLLEDVRRCQQIAEQNGMEMLVLDQTRPDIGLKVVKTIVPGMRHWWRRLGPGRLYDIPLKNNWLQTPLAEDQLNPWTMWM</sequence>
<evidence type="ECO:0000313" key="3">
    <source>
        <dbReference type="Proteomes" id="UP000003781"/>
    </source>
</evidence>